<reference evidence="3" key="1">
    <citation type="submission" date="2021-01" db="EMBL/GenBank/DDBJ databases">
        <authorList>
            <person name="Corre E."/>
            <person name="Pelletier E."/>
            <person name="Niang G."/>
            <person name="Scheremetjew M."/>
            <person name="Finn R."/>
            <person name="Kale V."/>
            <person name="Holt S."/>
            <person name="Cochrane G."/>
            <person name="Meng A."/>
            <person name="Brown T."/>
            <person name="Cohen L."/>
        </authorList>
    </citation>
    <scope>NUCLEOTIDE SEQUENCE</scope>
    <source>
        <strain evidence="3">MM31A-1</strain>
    </source>
</reference>
<dbReference type="CDD" id="cd24142">
    <property type="entry name" value="ACL4-like"/>
    <property type="match status" value="1"/>
</dbReference>
<name>A0A7S3PY03_9STRA</name>
<sequence length="468" mass="50466">MPRSAKNARKPRSSKKKKGGRKLGQVSAVANATPQNPPDLNEVLSQAEGALETSNMESAMQLYTYAASVLRNKLSALSTDMTTSSEEKEGTILMLSKVLGKMAEAKVSLGDPEGGQRDFLEATKLLSGDGPSASDSDSVSAIARAQWREARAGLSLYLGQLSTSKDALGAFGRAIDDLKECVALLDASIKNGSSEMGLQNSLVVTRHQLCGAYCSVAELYLTDLCFEENAENDCESALQAALQLDESTSPPDAVQAMANLRLSQNRVDEAVGLIIESYNRVKVGCEALSDLVGVGSGQDPSTDKQNENVAKELMGDTLEATNKLPGFEFRCQMAKLLLECATVLEETAKDDAKKMQQIMYCVEAAIQVLGSLLAENDEVIEIWYLLGCSFSSLTPKNIDASQYYFETAIDMLEKVRKGMKEDMGCMTMNNQVDEETKASLADVEEKIKEVRDRLSGSNGDGGSAMEED</sequence>
<evidence type="ECO:0000313" key="3">
    <source>
        <dbReference type="EMBL" id="CAE0458783.1"/>
    </source>
</evidence>
<protein>
    <submittedName>
        <fullName evidence="3">Uncharacterized protein</fullName>
    </submittedName>
</protein>
<organism evidence="3">
    <name type="scientific">Chaetoceros debilis</name>
    <dbReference type="NCBI Taxonomy" id="122233"/>
    <lineage>
        <taxon>Eukaryota</taxon>
        <taxon>Sar</taxon>
        <taxon>Stramenopiles</taxon>
        <taxon>Ochrophyta</taxon>
        <taxon>Bacillariophyta</taxon>
        <taxon>Coscinodiscophyceae</taxon>
        <taxon>Chaetocerotophycidae</taxon>
        <taxon>Chaetocerotales</taxon>
        <taxon>Chaetocerotaceae</taxon>
        <taxon>Chaetoceros</taxon>
    </lineage>
</organism>
<keyword evidence="1" id="KW-0175">Coiled coil</keyword>
<dbReference type="InterPro" id="IPR011990">
    <property type="entry name" value="TPR-like_helical_dom_sf"/>
</dbReference>
<evidence type="ECO:0000256" key="1">
    <source>
        <dbReference type="SAM" id="Coils"/>
    </source>
</evidence>
<proteinExistence type="predicted"/>
<feature type="region of interest" description="Disordered" evidence="2">
    <location>
        <begin position="1"/>
        <end position="39"/>
    </location>
</feature>
<gene>
    <name evidence="3" type="ORF">CDEB00056_LOCUS3624</name>
</gene>
<dbReference type="Gene3D" id="1.25.40.10">
    <property type="entry name" value="Tetratricopeptide repeat domain"/>
    <property type="match status" value="1"/>
</dbReference>
<accession>A0A7S3PY03</accession>
<dbReference type="AlphaFoldDB" id="A0A7S3PY03"/>
<dbReference type="EMBL" id="HBIO01005180">
    <property type="protein sequence ID" value="CAE0458783.1"/>
    <property type="molecule type" value="Transcribed_RNA"/>
</dbReference>
<feature type="compositionally biased region" description="Basic residues" evidence="2">
    <location>
        <begin position="1"/>
        <end position="21"/>
    </location>
</feature>
<feature type="coiled-coil region" evidence="1">
    <location>
        <begin position="433"/>
        <end position="460"/>
    </location>
</feature>
<evidence type="ECO:0000256" key="2">
    <source>
        <dbReference type="SAM" id="MobiDB-lite"/>
    </source>
</evidence>